<accession>A0A559K9K7</accession>
<dbReference type="Proteomes" id="UP000317036">
    <property type="component" value="Unassembled WGS sequence"/>
</dbReference>
<evidence type="ECO:0000313" key="1">
    <source>
        <dbReference type="EMBL" id="TVY08802.1"/>
    </source>
</evidence>
<organism evidence="1 2">
    <name type="scientific">Paenibacillus cremeus</name>
    <dbReference type="NCBI Taxonomy" id="2163881"/>
    <lineage>
        <taxon>Bacteria</taxon>
        <taxon>Bacillati</taxon>
        <taxon>Bacillota</taxon>
        <taxon>Bacilli</taxon>
        <taxon>Bacillales</taxon>
        <taxon>Paenibacillaceae</taxon>
        <taxon>Paenibacillus</taxon>
    </lineage>
</organism>
<dbReference type="EMBL" id="VNJI01000020">
    <property type="protein sequence ID" value="TVY08802.1"/>
    <property type="molecule type" value="Genomic_DNA"/>
</dbReference>
<gene>
    <name evidence="1" type="ORF">FPZ49_17275</name>
</gene>
<dbReference type="RefSeq" id="WP_144849109.1">
    <property type="nucleotide sequence ID" value="NZ_VNJI01000020.1"/>
</dbReference>
<keyword evidence="2" id="KW-1185">Reference proteome</keyword>
<reference evidence="1 2" key="1">
    <citation type="submission" date="2019-07" db="EMBL/GenBank/DDBJ databases">
        <authorList>
            <person name="Kim J."/>
        </authorList>
    </citation>
    <scope>NUCLEOTIDE SEQUENCE [LARGE SCALE GENOMIC DNA]</scope>
    <source>
        <strain evidence="1 2">JC52</strain>
    </source>
</reference>
<protein>
    <submittedName>
        <fullName evidence="1">Uncharacterized protein</fullName>
    </submittedName>
</protein>
<dbReference type="AlphaFoldDB" id="A0A559K9K7"/>
<sequence>MYHITDIHFEKLCLDYRAHWHEEVWLEFRPLDRSDTRPETVTVIIDYEGGKIDDMYCEVDYSGELDEIKLLKQLQGHERFLERVQNTIMMLPHLEEIMDASDPEEEIDFQVISNNNKQLEYTVNNIKEILFLHPDGERLTLIFKYKNEIYYFD</sequence>
<comment type="caution">
    <text evidence="1">The sequence shown here is derived from an EMBL/GenBank/DDBJ whole genome shotgun (WGS) entry which is preliminary data.</text>
</comment>
<evidence type="ECO:0000313" key="2">
    <source>
        <dbReference type="Proteomes" id="UP000317036"/>
    </source>
</evidence>
<name>A0A559K9K7_9BACL</name>
<proteinExistence type="predicted"/>